<evidence type="ECO:0000256" key="4">
    <source>
        <dbReference type="PROSITE-ProRule" id="PRU00433"/>
    </source>
</evidence>
<feature type="domain" description="Cytochrome c" evidence="6">
    <location>
        <begin position="58"/>
        <end position="156"/>
    </location>
</feature>
<reference evidence="7" key="1">
    <citation type="journal article" date="2014" name="Int. J. Syst. Evol. Microbiol.">
        <title>Complete genome sequence of Corynebacterium casei LMG S-19264T (=DSM 44701T), isolated from a smear-ripened cheese.</title>
        <authorList>
            <consortium name="US DOE Joint Genome Institute (JGI-PGF)"/>
            <person name="Walter F."/>
            <person name="Albersmeier A."/>
            <person name="Kalinowski J."/>
            <person name="Ruckert C."/>
        </authorList>
    </citation>
    <scope>NUCLEOTIDE SEQUENCE</scope>
    <source>
        <strain evidence="7">VKM B-1513</strain>
    </source>
</reference>
<dbReference type="PROSITE" id="PS51007">
    <property type="entry name" value="CYTC"/>
    <property type="match status" value="1"/>
</dbReference>
<evidence type="ECO:0000256" key="1">
    <source>
        <dbReference type="ARBA" id="ARBA00022617"/>
    </source>
</evidence>
<keyword evidence="5" id="KW-0472">Membrane</keyword>
<dbReference type="GO" id="GO:0020037">
    <property type="term" value="F:heme binding"/>
    <property type="evidence" value="ECO:0007669"/>
    <property type="project" value="InterPro"/>
</dbReference>
<dbReference type="InterPro" id="IPR051459">
    <property type="entry name" value="Cytochrome_c-type_DH"/>
</dbReference>
<dbReference type="PANTHER" id="PTHR35008">
    <property type="entry name" value="BLL4482 PROTEIN-RELATED"/>
    <property type="match status" value="1"/>
</dbReference>
<evidence type="ECO:0000256" key="5">
    <source>
        <dbReference type="SAM" id="Phobius"/>
    </source>
</evidence>
<evidence type="ECO:0000313" key="7">
    <source>
        <dbReference type="EMBL" id="GLK53497.1"/>
    </source>
</evidence>
<keyword evidence="2 4" id="KW-0479">Metal-binding</keyword>
<comment type="caution">
    <text evidence="7">The sequence shown here is derived from an EMBL/GenBank/DDBJ whole genome shotgun (WGS) entry which is preliminary data.</text>
</comment>
<protein>
    <recommendedName>
        <fullName evidence="6">Cytochrome c domain-containing protein</fullName>
    </recommendedName>
</protein>
<organism evidence="7 8">
    <name type="scientific">Maricaulis virginensis</name>
    <dbReference type="NCBI Taxonomy" id="144022"/>
    <lineage>
        <taxon>Bacteria</taxon>
        <taxon>Pseudomonadati</taxon>
        <taxon>Pseudomonadota</taxon>
        <taxon>Alphaproteobacteria</taxon>
        <taxon>Maricaulales</taxon>
        <taxon>Maricaulaceae</taxon>
        <taxon>Maricaulis</taxon>
    </lineage>
</organism>
<dbReference type="PANTHER" id="PTHR35008:SF4">
    <property type="entry name" value="BLL4482 PROTEIN"/>
    <property type="match status" value="1"/>
</dbReference>
<dbReference type="Pfam" id="PF00034">
    <property type="entry name" value="Cytochrom_C"/>
    <property type="match status" value="1"/>
</dbReference>
<dbReference type="EMBL" id="BSFE01000011">
    <property type="protein sequence ID" value="GLK53497.1"/>
    <property type="molecule type" value="Genomic_DNA"/>
</dbReference>
<proteinExistence type="predicted"/>
<keyword evidence="8" id="KW-1185">Reference proteome</keyword>
<keyword evidence="5" id="KW-0812">Transmembrane</keyword>
<reference evidence="7" key="2">
    <citation type="submission" date="2023-01" db="EMBL/GenBank/DDBJ databases">
        <authorList>
            <person name="Sun Q."/>
            <person name="Evtushenko L."/>
        </authorList>
    </citation>
    <scope>NUCLEOTIDE SEQUENCE</scope>
    <source>
        <strain evidence="7">VKM B-1513</strain>
    </source>
</reference>
<name>A0A9W6IPX9_9PROT</name>
<accession>A0A9W6IPX9</accession>
<dbReference type="Gene3D" id="1.10.760.10">
    <property type="entry name" value="Cytochrome c-like domain"/>
    <property type="match status" value="1"/>
</dbReference>
<dbReference type="SUPFAM" id="SSF46626">
    <property type="entry name" value="Cytochrome c"/>
    <property type="match status" value="1"/>
</dbReference>
<dbReference type="RefSeq" id="WP_271187846.1">
    <property type="nucleotide sequence ID" value="NZ_BSFE01000011.1"/>
</dbReference>
<dbReference type="InterPro" id="IPR036909">
    <property type="entry name" value="Cyt_c-like_dom_sf"/>
</dbReference>
<evidence type="ECO:0000256" key="2">
    <source>
        <dbReference type="ARBA" id="ARBA00022723"/>
    </source>
</evidence>
<evidence type="ECO:0000256" key="3">
    <source>
        <dbReference type="ARBA" id="ARBA00023004"/>
    </source>
</evidence>
<keyword evidence="3 4" id="KW-0408">Iron</keyword>
<dbReference type="AlphaFoldDB" id="A0A9W6IPX9"/>
<feature type="transmembrane region" description="Helical" evidence="5">
    <location>
        <begin position="12"/>
        <end position="32"/>
    </location>
</feature>
<dbReference type="InterPro" id="IPR009056">
    <property type="entry name" value="Cyt_c-like_dom"/>
</dbReference>
<keyword evidence="5" id="KW-1133">Transmembrane helix</keyword>
<dbReference type="Proteomes" id="UP001143486">
    <property type="component" value="Unassembled WGS sequence"/>
</dbReference>
<dbReference type="GO" id="GO:0009055">
    <property type="term" value="F:electron transfer activity"/>
    <property type="evidence" value="ECO:0007669"/>
    <property type="project" value="InterPro"/>
</dbReference>
<evidence type="ECO:0000313" key="8">
    <source>
        <dbReference type="Proteomes" id="UP001143486"/>
    </source>
</evidence>
<sequence>MPRHTSLARKLVLFGLGAFLTASMIGSGYWFMVRPHLGAGSPTMTASGALIIDERDERLVSIGAPLYQAHCASCHGANLEGQPDWRRRLANGRLPAPPHDESGHTWHHPDNMLFEITKYGTAALLPEGYETDMGGYENILSDEEIRAVIAYIKSTWPDHIRQRHRQMNEAAQR</sequence>
<keyword evidence="1 4" id="KW-0349">Heme</keyword>
<evidence type="ECO:0000259" key="6">
    <source>
        <dbReference type="PROSITE" id="PS51007"/>
    </source>
</evidence>
<dbReference type="GO" id="GO:0046872">
    <property type="term" value="F:metal ion binding"/>
    <property type="evidence" value="ECO:0007669"/>
    <property type="project" value="UniProtKB-KW"/>
</dbReference>
<gene>
    <name evidence="7" type="ORF">GCM10017621_30050</name>
</gene>